<dbReference type="OrthoDB" id="186625at2759"/>
<evidence type="ECO:0000256" key="1">
    <source>
        <dbReference type="ARBA" id="ARBA00004496"/>
    </source>
</evidence>
<evidence type="ECO:0000256" key="5">
    <source>
        <dbReference type="ARBA" id="ARBA00022837"/>
    </source>
</evidence>
<keyword evidence="2" id="KW-0963">Cytoplasm</keyword>
<evidence type="ECO:0000313" key="9">
    <source>
        <dbReference type="Proteomes" id="UP000053201"/>
    </source>
</evidence>
<feature type="domain" description="EF-hand" evidence="7">
    <location>
        <begin position="208"/>
        <end position="243"/>
    </location>
</feature>
<dbReference type="PANTHER" id="PTHR46212">
    <property type="entry name" value="PEFLIN"/>
    <property type="match status" value="1"/>
</dbReference>
<dbReference type="SMART" id="SM00054">
    <property type="entry name" value="EFh"/>
    <property type="match status" value="3"/>
</dbReference>
<keyword evidence="3" id="KW-0479">Metal-binding</keyword>
<dbReference type="GO" id="GO:0005737">
    <property type="term" value="C:cytoplasm"/>
    <property type="evidence" value="ECO:0007669"/>
    <property type="project" value="UniProtKB-SubCell"/>
</dbReference>
<dbReference type="GO" id="GO:0048306">
    <property type="term" value="F:calcium-dependent protein binding"/>
    <property type="evidence" value="ECO:0007669"/>
    <property type="project" value="UniProtKB-ARBA"/>
</dbReference>
<keyword evidence="9" id="KW-1185">Reference proteome</keyword>
<evidence type="ECO:0000256" key="2">
    <source>
        <dbReference type="ARBA" id="ARBA00022490"/>
    </source>
</evidence>
<dbReference type="Pfam" id="PF13499">
    <property type="entry name" value="EF-hand_7"/>
    <property type="match status" value="1"/>
</dbReference>
<feature type="compositionally biased region" description="Low complexity" evidence="6">
    <location>
        <begin position="58"/>
        <end position="73"/>
    </location>
</feature>
<dbReference type="GeneID" id="27687395"/>
<organism evidence="8 9">
    <name type="scientific">Spizellomyces punctatus (strain DAOM BR117)</name>
    <dbReference type="NCBI Taxonomy" id="645134"/>
    <lineage>
        <taxon>Eukaryota</taxon>
        <taxon>Fungi</taxon>
        <taxon>Fungi incertae sedis</taxon>
        <taxon>Chytridiomycota</taxon>
        <taxon>Chytridiomycota incertae sedis</taxon>
        <taxon>Chytridiomycetes</taxon>
        <taxon>Spizellomycetales</taxon>
        <taxon>Spizellomycetaceae</taxon>
        <taxon>Spizellomyces</taxon>
    </lineage>
</organism>
<evidence type="ECO:0000259" key="7">
    <source>
        <dbReference type="PROSITE" id="PS50222"/>
    </source>
</evidence>
<proteinExistence type="predicted"/>
<gene>
    <name evidence="8" type="ORF">SPPG_03911</name>
</gene>
<dbReference type="CDD" id="cd16180">
    <property type="entry name" value="EFh_PEF_Group_I"/>
    <property type="match status" value="1"/>
</dbReference>
<dbReference type="PROSITE" id="PS50222">
    <property type="entry name" value="EF_HAND_2"/>
    <property type="match status" value="2"/>
</dbReference>
<dbReference type="GO" id="GO:0005509">
    <property type="term" value="F:calcium ion binding"/>
    <property type="evidence" value="ECO:0007669"/>
    <property type="project" value="InterPro"/>
</dbReference>
<dbReference type="EMBL" id="KQ257455">
    <property type="protein sequence ID" value="KND00801.1"/>
    <property type="molecule type" value="Genomic_DNA"/>
</dbReference>
<dbReference type="InterPro" id="IPR011992">
    <property type="entry name" value="EF-hand-dom_pair"/>
</dbReference>
<protein>
    <recommendedName>
        <fullName evidence="7">EF-hand domain-containing protein</fullName>
    </recommendedName>
</protein>
<evidence type="ECO:0000256" key="6">
    <source>
        <dbReference type="SAM" id="MobiDB-lite"/>
    </source>
</evidence>
<sequence>MSYPYQQYPGGYTPPATAPPPAGGQYNAPSQPGYAGYPPTTQAPYGAPHGGPAGGPAGYAAPGQHPPYGAAAPTQPSGGAPYGQQPYSTPSQGPYSGAPPPQSGNAPPQKPGYGAPTQPYGGAPAYGAPYGGAAPGNPPPGADPQLWNWFKAVDADRSGHVNPQELQQALINGDWSPFSLETVQLMMTLFDRDGSGTIGFDEFTSLWRYIEDWKRIFQQFDTDRSGKIDRNELKQALLAFGYNVSDRIVDLMIRKFARRDITFDSFISCCVTVKSLSDAFQRHDTDRDGWVNMSHDMFLELVISTRP</sequence>
<dbReference type="Gene3D" id="1.10.238.10">
    <property type="entry name" value="EF-hand"/>
    <property type="match status" value="1"/>
</dbReference>
<name>A0A0L0HH57_SPIPD</name>
<evidence type="ECO:0000313" key="8">
    <source>
        <dbReference type="EMBL" id="KND00801.1"/>
    </source>
</evidence>
<dbReference type="Pfam" id="PF13405">
    <property type="entry name" value="EF-hand_6"/>
    <property type="match status" value="1"/>
</dbReference>
<evidence type="ECO:0000256" key="4">
    <source>
        <dbReference type="ARBA" id="ARBA00022737"/>
    </source>
</evidence>
<comment type="subcellular location">
    <subcellularLocation>
        <location evidence="1">Cytoplasm</location>
    </subcellularLocation>
</comment>
<feature type="compositionally biased region" description="Polar residues" evidence="6">
    <location>
        <begin position="85"/>
        <end position="94"/>
    </location>
</feature>
<dbReference type="RefSeq" id="XP_016608840.1">
    <property type="nucleotide sequence ID" value="XM_016752159.1"/>
</dbReference>
<keyword evidence="5" id="KW-0106">Calcium</keyword>
<feature type="compositionally biased region" description="Low complexity" evidence="6">
    <location>
        <begin position="111"/>
        <end position="120"/>
    </location>
</feature>
<feature type="compositionally biased region" description="Gly residues" evidence="6">
    <location>
        <begin position="48"/>
        <end position="57"/>
    </location>
</feature>
<keyword evidence="4" id="KW-0677">Repeat</keyword>
<dbReference type="InterPro" id="IPR002048">
    <property type="entry name" value="EF_hand_dom"/>
</dbReference>
<dbReference type="VEuPathDB" id="FungiDB:SPPG_03911"/>
<dbReference type="SUPFAM" id="SSF47473">
    <property type="entry name" value="EF-hand"/>
    <property type="match status" value="1"/>
</dbReference>
<dbReference type="Proteomes" id="UP000053201">
    <property type="component" value="Unassembled WGS sequence"/>
</dbReference>
<feature type="domain" description="EF-hand" evidence="7">
    <location>
        <begin position="141"/>
        <end position="176"/>
    </location>
</feature>
<dbReference type="PANTHER" id="PTHR46212:SF3">
    <property type="entry name" value="GH27120P"/>
    <property type="match status" value="1"/>
</dbReference>
<dbReference type="PROSITE" id="PS00018">
    <property type="entry name" value="EF_HAND_1"/>
    <property type="match status" value="2"/>
</dbReference>
<dbReference type="InterPro" id="IPR051426">
    <property type="entry name" value="Peflin/Sorcin_CaBP"/>
</dbReference>
<feature type="compositionally biased region" description="Low complexity" evidence="6">
    <location>
        <begin position="1"/>
        <end position="15"/>
    </location>
</feature>
<dbReference type="AlphaFoldDB" id="A0A0L0HH57"/>
<dbReference type="InterPro" id="IPR018247">
    <property type="entry name" value="EF_Hand_1_Ca_BS"/>
</dbReference>
<evidence type="ECO:0000256" key="3">
    <source>
        <dbReference type="ARBA" id="ARBA00022723"/>
    </source>
</evidence>
<accession>A0A0L0HH57</accession>
<feature type="region of interest" description="Disordered" evidence="6">
    <location>
        <begin position="1"/>
        <end position="120"/>
    </location>
</feature>
<reference evidence="8 9" key="1">
    <citation type="submission" date="2009-08" db="EMBL/GenBank/DDBJ databases">
        <title>The Genome Sequence of Spizellomyces punctatus strain DAOM BR117.</title>
        <authorList>
            <consortium name="The Broad Institute Genome Sequencing Platform"/>
            <person name="Russ C."/>
            <person name="Cuomo C."/>
            <person name="Shea T."/>
            <person name="Young S.K."/>
            <person name="Zeng Q."/>
            <person name="Koehrsen M."/>
            <person name="Haas B."/>
            <person name="Borodovsky M."/>
            <person name="Guigo R."/>
            <person name="Alvarado L."/>
            <person name="Berlin A."/>
            <person name="Bochicchio J."/>
            <person name="Borenstein D."/>
            <person name="Chapman S."/>
            <person name="Chen Z."/>
            <person name="Engels R."/>
            <person name="Freedman E."/>
            <person name="Gellesch M."/>
            <person name="Goldberg J."/>
            <person name="Griggs A."/>
            <person name="Gujja S."/>
            <person name="Heiman D."/>
            <person name="Hepburn T."/>
            <person name="Howarth C."/>
            <person name="Jen D."/>
            <person name="Larson L."/>
            <person name="Lewis B."/>
            <person name="Mehta T."/>
            <person name="Park D."/>
            <person name="Pearson M."/>
            <person name="Roberts A."/>
            <person name="Saif S."/>
            <person name="Shenoy N."/>
            <person name="Sisk P."/>
            <person name="Stolte C."/>
            <person name="Sykes S."/>
            <person name="Thomson T."/>
            <person name="Walk T."/>
            <person name="White J."/>
            <person name="Yandava C."/>
            <person name="Burger G."/>
            <person name="Gray M.W."/>
            <person name="Holland P.W.H."/>
            <person name="King N."/>
            <person name="Lang F.B.F."/>
            <person name="Roger A.J."/>
            <person name="Ruiz-Trillo I."/>
            <person name="Lander E."/>
            <person name="Nusbaum C."/>
        </authorList>
    </citation>
    <scope>NUCLEOTIDE SEQUENCE [LARGE SCALE GENOMIC DNA]</scope>
    <source>
        <strain evidence="8 9">DAOM BR117</strain>
    </source>
</reference>